<evidence type="ECO:0000256" key="1">
    <source>
        <dbReference type="SAM" id="SignalP"/>
    </source>
</evidence>
<feature type="chain" id="PRO_5016018810" evidence="1">
    <location>
        <begin position="22"/>
        <end position="142"/>
    </location>
</feature>
<organism evidence="2 3">
    <name type="scientific">Leminorella richardii</name>
    <dbReference type="NCBI Taxonomy" id="158841"/>
    <lineage>
        <taxon>Bacteria</taxon>
        <taxon>Pseudomonadati</taxon>
        <taxon>Pseudomonadota</taxon>
        <taxon>Gammaproteobacteria</taxon>
        <taxon>Enterobacterales</taxon>
        <taxon>Budviciaceae</taxon>
        <taxon>Leminorella</taxon>
    </lineage>
</organism>
<feature type="signal peptide" evidence="1">
    <location>
        <begin position="1"/>
        <end position="21"/>
    </location>
</feature>
<gene>
    <name evidence="2" type="ORF">NCTC12151_01761</name>
</gene>
<dbReference type="EMBL" id="LS483470">
    <property type="protein sequence ID" value="SQI40830.1"/>
    <property type="molecule type" value="Genomic_DNA"/>
</dbReference>
<dbReference type="AlphaFoldDB" id="A0A2X4V6C8"/>
<evidence type="ECO:0000313" key="2">
    <source>
        <dbReference type="EMBL" id="SQI40830.1"/>
    </source>
</evidence>
<sequence>MKGKSPIAAVVMAVVMSFCYAQTAAAKRHMNISKDAKEYVLIYQTRNEAQFPPAVKPKNNRASKGGVIHLSIDTSPVGEKMTDRHFSVVTMVTERVTPIYSRSLMLPRLGQAAFSTGTKTLLHDISAKSAQQKEFIVLQGDK</sequence>
<proteinExistence type="predicted"/>
<protein>
    <submittedName>
        <fullName evidence="2">Uncharacterized protein</fullName>
    </submittedName>
</protein>
<reference evidence="2 3" key="1">
    <citation type="submission" date="2018-06" db="EMBL/GenBank/DDBJ databases">
        <authorList>
            <consortium name="Pathogen Informatics"/>
            <person name="Doyle S."/>
        </authorList>
    </citation>
    <scope>NUCLEOTIDE SEQUENCE [LARGE SCALE GENOMIC DNA]</scope>
    <source>
        <strain evidence="2 3">NCTC12151</strain>
    </source>
</reference>
<accession>A0A2X4V6C8</accession>
<keyword evidence="3" id="KW-1185">Reference proteome</keyword>
<dbReference type="Proteomes" id="UP000249005">
    <property type="component" value="Chromosome 1"/>
</dbReference>
<evidence type="ECO:0000313" key="3">
    <source>
        <dbReference type="Proteomes" id="UP000249005"/>
    </source>
</evidence>
<keyword evidence="1" id="KW-0732">Signal</keyword>
<name>A0A2X4V6C8_9GAMM</name>
<dbReference type="KEGG" id="lri:NCTC12151_01761"/>
<dbReference type="RefSeq" id="WP_111740290.1">
    <property type="nucleotide sequence ID" value="NZ_LR698987.1"/>
</dbReference>